<sequence>MQSTVVCSSCSAPSVRACGGSSRRTATIHLSICLLLFFLLGSTANYLTYVLQSHRNAMPATLLFTFIHSTIPSTKALVGRQGALTSSRASGKRSVKATPAGGNHQAPVVAASSLTSSVGRGSVELAGRKSKLTDSSTCGRPP</sequence>
<feature type="transmembrane region" description="Helical" evidence="2">
    <location>
        <begin position="27"/>
        <end position="48"/>
    </location>
</feature>
<evidence type="ECO:0000256" key="2">
    <source>
        <dbReference type="SAM" id="Phobius"/>
    </source>
</evidence>
<keyword evidence="2" id="KW-0812">Transmembrane</keyword>
<organism evidence="3 4">
    <name type="scientific">Catenaria anguillulae PL171</name>
    <dbReference type="NCBI Taxonomy" id="765915"/>
    <lineage>
        <taxon>Eukaryota</taxon>
        <taxon>Fungi</taxon>
        <taxon>Fungi incertae sedis</taxon>
        <taxon>Blastocladiomycota</taxon>
        <taxon>Blastocladiomycetes</taxon>
        <taxon>Blastocladiales</taxon>
        <taxon>Catenariaceae</taxon>
        <taxon>Catenaria</taxon>
    </lineage>
</organism>
<dbReference type="EMBL" id="MCFL01000024">
    <property type="protein sequence ID" value="ORZ35135.1"/>
    <property type="molecule type" value="Genomic_DNA"/>
</dbReference>
<evidence type="ECO:0000256" key="1">
    <source>
        <dbReference type="SAM" id="MobiDB-lite"/>
    </source>
</evidence>
<evidence type="ECO:0000313" key="3">
    <source>
        <dbReference type="EMBL" id="ORZ35135.1"/>
    </source>
</evidence>
<protein>
    <submittedName>
        <fullName evidence="3">Uncharacterized protein</fullName>
    </submittedName>
</protein>
<dbReference type="AlphaFoldDB" id="A0A1Y2HKN7"/>
<comment type="caution">
    <text evidence="3">The sequence shown here is derived from an EMBL/GenBank/DDBJ whole genome shotgun (WGS) entry which is preliminary data.</text>
</comment>
<feature type="region of interest" description="Disordered" evidence="1">
    <location>
        <begin position="82"/>
        <end position="142"/>
    </location>
</feature>
<gene>
    <name evidence="3" type="ORF">BCR44DRAFT_258168</name>
</gene>
<accession>A0A1Y2HKN7</accession>
<feature type="compositionally biased region" description="Polar residues" evidence="1">
    <location>
        <begin position="133"/>
        <end position="142"/>
    </location>
</feature>
<name>A0A1Y2HKN7_9FUNG</name>
<reference evidence="3 4" key="1">
    <citation type="submission" date="2016-07" db="EMBL/GenBank/DDBJ databases">
        <title>Pervasive Adenine N6-methylation of Active Genes in Fungi.</title>
        <authorList>
            <consortium name="DOE Joint Genome Institute"/>
            <person name="Mondo S.J."/>
            <person name="Dannebaum R.O."/>
            <person name="Kuo R.C."/>
            <person name="Labutti K."/>
            <person name="Haridas S."/>
            <person name="Kuo A."/>
            <person name="Salamov A."/>
            <person name="Ahrendt S.R."/>
            <person name="Lipzen A."/>
            <person name="Sullivan W."/>
            <person name="Andreopoulos W.B."/>
            <person name="Clum A."/>
            <person name="Lindquist E."/>
            <person name="Daum C."/>
            <person name="Ramamoorthy G.K."/>
            <person name="Gryganskyi A."/>
            <person name="Culley D."/>
            <person name="Magnuson J.K."/>
            <person name="James T.Y."/>
            <person name="O'Malley M.A."/>
            <person name="Stajich J.E."/>
            <person name="Spatafora J.W."/>
            <person name="Visel A."/>
            <person name="Grigoriev I.V."/>
        </authorList>
    </citation>
    <scope>NUCLEOTIDE SEQUENCE [LARGE SCALE GENOMIC DNA]</scope>
    <source>
        <strain evidence="3 4">PL171</strain>
    </source>
</reference>
<keyword evidence="2" id="KW-0472">Membrane</keyword>
<keyword evidence="4" id="KW-1185">Reference proteome</keyword>
<keyword evidence="2" id="KW-1133">Transmembrane helix</keyword>
<evidence type="ECO:0000313" key="4">
    <source>
        <dbReference type="Proteomes" id="UP000193411"/>
    </source>
</evidence>
<proteinExistence type="predicted"/>
<dbReference type="Proteomes" id="UP000193411">
    <property type="component" value="Unassembled WGS sequence"/>
</dbReference>